<organism evidence="1">
    <name type="scientific">Arundo donax</name>
    <name type="common">Giant reed</name>
    <name type="synonym">Donax arundinaceus</name>
    <dbReference type="NCBI Taxonomy" id="35708"/>
    <lineage>
        <taxon>Eukaryota</taxon>
        <taxon>Viridiplantae</taxon>
        <taxon>Streptophyta</taxon>
        <taxon>Embryophyta</taxon>
        <taxon>Tracheophyta</taxon>
        <taxon>Spermatophyta</taxon>
        <taxon>Magnoliopsida</taxon>
        <taxon>Liliopsida</taxon>
        <taxon>Poales</taxon>
        <taxon>Poaceae</taxon>
        <taxon>PACMAD clade</taxon>
        <taxon>Arundinoideae</taxon>
        <taxon>Arundineae</taxon>
        <taxon>Arundo</taxon>
    </lineage>
</organism>
<name>A0A0A9HH18_ARUDO</name>
<dbReference type="EMBL" id="GBRH01163770">
    <property type="protein sequence ID" value="JAE34126.1"/>
    <property type="molecule type" value="Transcribed_RNA"/>
</dbReference>
<accession>A0A0A9HH18</accession>
<sequence>MFSLLYVMLLYLELFY</sequence>
<dbReference type="AlphaFoldDB" id="A0A0A9HH18"/>
<evidence type="ECO:0000313" key="1">
    <source>
        <dbReference type="EMBL" id="JAE34126.1"/>
    </source>
</evidence>
<protein>
    <submittedName>
        <fullName evidence="1">Uncharacterized protein</fullName>
    </submittedName>
</protein>
<proteinExistence type="predicted"/>
<reference evidence="1" key="1">
    <citation type="submission" date="2014-09" db="EMBL/GenBank/DDBJ databases">
        <authorList>
            <person name="Magalhaes I.L.F."/>
            <person name="Oliveira U."/>
            <person name="Santos F.R."/>
            <person name="Vidigal T.H.D.A."/>
            <person name="Brescovit A.D."/>
            <person name="Santos A.J."/>
        </authorList>
    </citation>
    <scope>NUCLEOTIDE SEQUENCE</scope>
    <source>
        <tissue evidence="1">Shoot tissue taken approximately 20 cm above the soil surface</tissue>
    </source>
</reference>
<reference evidence="1" key="2">
    <citation type="journal article" date="2015" name="Data Brief">
        <title>Shoot transcriptome of the giant reed, Arundo donax.</title>
        <authorList>
            <person name="Barrero R.A."/>
            <person name="Guerrero F.D."/>
            <person name="Moolhuijzen P."/>
            <person name="Goolsby J.A."/>
            <person name="Tidwell J."/>
            <person name="Bellgard S.E."/>
            <person name="Bellgard M.I."/>
        </authorList>
    </citation>
    <scope>NUCLEOTIDE SEQUENCE</scope>
    <source>
        <tissue evidence="1">Shoot tissue taken approximately 20 cm above the soil surface</tissue>
    </source>
</reference>